<keyword evidence="1" id="KW-0812">Transmembrane</keyword>
<dbReference type="PANTHER" id="PTHR14256">
    <property type="entry name" value="NADH-UBIQUINONE OXIDOREDUCTASE MLRQ SUBUNIT"/>
    <property type="match status" value="1"/>
</dbReference>
<dbReference type="Pfam" id="PF06522">
    <property type="entry name" value="B12D"/>
    <property type="match status" value="1"/>
</dbReference>
<keyword evidence="1" id="KW-1133">Transmembrane helix</keyword>
<protein>
    <submittedName>
        <fullName evidence="2">Uncharacterized protein</fullName>
    </submittedName>
</protein>
<keyword evidence="3" id="KW-1185">Reference proteome</keyword>
<evidence type="ECO:0000313" key="2">
    <source>
        <dbReference type="EMBL" id="KAF8914138.1"/>
    </source>
</evidence>
<dbReference type="Proteomes" id="UP000724874">
    <property type="component" value="Unassembled WGS sequence"/>
</dbReference>
<name>A0A9P5P2C8_GYMJU</name>
<proteinExistence type="predicted"/>
<dbReference type="PANTHER" id="PTHR14256:SF1">
    <property type="entry name" value="GEO09626P1"/>
    <property type="match status" value="1"/>
</dbReference>
<evidence type="ECO:0000256" key="1">
    <source>
        <dbReference type="SAM" id="Phobius"/>
    </source>
</evidence>
<accession>A0A9P5P2C8</accession>
<reference evidence="2" key="1">
    <citation type="submission" date="2020-11" db="EMBL/GenBank/DDBJ databases">
        <authorList>
            <consortium name="DOE Joint Genome Institute"/>
            <person name="Ahrendt S."/>
            <person name="Riley R."/>
            <person name="Andreopoulos W."/>
            <person name="LaButti K."/>
            <person name="Pangilinan J."/>
            <person name="Ruiz-duenas F.J."/>
            <person name="Barrasa J.M."/>
            <person name="Sanchez-Garcia M."/>
            <person name="Camarero S."/>
            <person name="Miyauchi S."/>
            <person name="Serrano A."/>
            <person name="Linde D."/>
            <person name="Babiker R."/>
            <person name="Drula E."/>
            <person name="Ayuso-Fernandez I."/>
            <person name="Pacheco R."/>
            <person name="Padilla G."/>
            <person name="Ferreira P."/>
            <person name="Barriuso J."/>
            <person name="Kellner H."/>
            <person name="Castanera R."/>
            <person name="Alfaro M."/>
            <person name="Ramirez L."/>
            <person name="Pisabarro A.G."/>
            <person name="Kuo A."/>
            <person name="Tritt A."/>
            <person name="Lipzen A."/>
            <person name="He G."/>
            <person name="Yan M."/>
            <person name="Ng V."/>
            <person name="Cullen D."/>
            <person name="Martin F."/>
            <person name="Rosso M.-N."/>
            <person name="Henrissat B."/>
            <person name="Hibbett D."/>
            <person name="Martinez A.T."/>
            <person name="Grigoriev I.V."/>
        </authorList>
    </citation>
    <scope>NUCLEOTIDE SEQUENCE</scope>
    <source>
        <strain evidence="2">AH 44721</strain>
    </source>
</reference>
<dbReference type="AlphaFoldDB" id="A0A9P5P2C8"/>
<evidence type="ECO:0000313" key="3">
    <source>
        <dbReference type="Proteomes" id="UP000724874"/>
    </source>
</evidence>
<dbReference type="OrthoDB" id="5511684at2759"/>
<sequence length="104" mass="11798">MAHPAPLRKSFLKNWFAIEVCSPCCYVIIGGVLTGASWYVYRLATGPTIIWTKSNPTPWNTIKPDEGTKMLSVNQKFDKRCVAFPPSLRVISTGDRHSWTRDRL</sequence>
<gene>
    <name evidence="2" type="ORF">CPB84DRAFT_1669617</name>
</gene>
<organism evidence="2 3">
    <name type="scientific">Gymnopilus junonius</name>
    <name type="common">Spectacular rustgill mushroom</name>
    <name type="synonym">Gymnopilus spectabilis subsp. junonius</name>
    <dbReference type="NCBI Taxonomy" id="109634"/>
    <lineage>
        <taxon>Eukaryota</taxon>
        <taxon>Fungi</taxon>
        <taxon>Dikarya</taxon>
        <taxon>Basidiomycota</taxon>
        <taxon>Agaricomycotina</taxon>
        <taxon>Agaricomycetes</taxon>
        <taxon>Agaricomycetidae</taxon>
        <taxon>Agaricales</taxon>
        <taxon>Agaricineae</taxon>
        <taxon>Hymenogastraceae</taxon>
        <taxon>Gymnopilus</taxon>
    </lineage>
</organism>
<keyword evidence="1" id="KW-0472">Membrane</keyword>
<comment type="caution">
    <text evidence="2">The sequence shown here is derived from an EMBL/GenBank/DDBJ whole genome shotgun (WGS) entry which is preliminary data.</text>
</comment>
<dbReference type="InterPro" id="IPR010530">
    <property type="entry name" value="B12D"/>
</dbReference>
<dbReference type="EMBL" id="JADNYJ010000001">
    <property type="protein sequence ID" value="KAF8914138.1"/>
    <property type="molecule type" value="Genomic_DNA"/>
</dbReference>
<feature type="transmembrane region" description="Helical" evidence="1">
    <location>
        <begin position="15"/>
        <end position="41"/>
    </location>
</feature>